<dbReference type="CDD" id="cd17502">
    <property type="entry name" value="MFS_Azr1_MDR_like"/>
    <property type="match status" value="1"/>
</dbReference>
<keyword evidence="2 6" id="KW-0812">Transmembrane</keyword>
<evidence type="ECO:0000256" key="2">
    <source>
        <dbReference type="ARBA" id="ARBA00022692"/>
    </source>
</evidence>
<evidence type="ECO:0000256" key="1">
    <source>
        <dbReference type="ARBA" id="ARBA00004141"/>
    </source>
</evidence>
<feature type="transmembrane region" description="Helical" evidence="6">
    <location>
        <begin position="146"/>
        <end position="166"/>
    </location>
</feature>
<evidence type="ECO:0000313" key="9">
    <source>
        <dbReference type="Proteomes" id="UP000244855"/>
    </source>
</evidence>
<comment type="subcellular location">
    <subcellularLocation>
        <location evidence="1">Membrane</location>
        <topology evidence="1">Multi-pass membrane protein</topology>
    </subcellularLocation>
</comment>
<keyword evidence="4 6" id="KW-0472">Membrane</keyword>
<evidence type="ECO:0000259" key="7">
    <source>
        <dbReference type="PROSITE" id="PS50850"/>
    </source>
</evidence>
<dbReference type="InterPro" id="IPR020846">
    <property type="entry name" value="MFS_dom"/>
</dbReference>
<proteinExistence type="predicted"/>
<dbReference type="Gene3D" id="1.20.1250.20">
    <property type="entry name" value="MFS general substrate transporter like domains"/>
    <property type="match status" value="2"/>
</dbReference>
<evidence type="ECO:0000313" key="8">
    <source>
        <dbReference type="EMBL" id="PVI03881.1"/>
    </source>
</evidence>
<feature type="transmembrane region" description="Helical" evidence="6">
    <location>
        <begin position="348"/>
        <end position="369"/>
    </location>
</feature>
<keyword evidence="3 6" id="KW-1133">Transmembrane helix</keyword>
<evidence type="ECO:0000256" key="5">
    <source>
        <dbReference type="SAM" id="MobiDB-lite"/>
    </source>
</evidence>
<dbReference type="SUPFAM" id="SSF103473">
    <property type="entry name" value="MFS general substrate transporter"/>
    <property type="match status" value="1"/>
</dbReference>
<feature type="transmembrane region" description="Helical" evidence="6">
    <location>
        <begin position="269"/>
        <end position="291"/>
    </location>
</feature>
<evidence type="ECO:0000256" key="3">
    <source>
        <dbReference type="ARBA" id="ARBA00022989"/>
    </source>
</evidence>
<protein>
    <submittedName>
        <fullName evidence="8">MFS general substrate transporter</fullName>
    </submittedName>
</protein>
<feature type="compositionally biased region" description="Basic and acidic residues" evidence="5">
    <location>
        <begin position="12"/>
        <end position="28"/>
    </location>
</feature>
<feature type="transmembrane region" description="Helical" evidence="6">
    <location>
        <begin position="178"/>
        <end position="198"/>
    </location>
</feature>
<feature type="transmembrane region" description="Helical" evidence="6">
    <location>
        <begin position="47"/>
        <end position="72"/>
    </location>
</feature>
<accession>A0A2V1E0E3</accession>
<gene>
    <name evidence="8" type="ORF">DM02DRAFT_519859</name>
</gene>
<dbReference type="PANTHER" id="PTHR23501:SF198">
    <property type="entry name" value="AZOLE RESISTANCE PROTEIN 1-RELATED"/>
    <property type="match status" value="1"/>
</dbReference>
<name>A0A2V1E0E3_9PLEO</name>
<dbReference type="Proteomes" id="UP000244855">
    <property type="component" value="Unassembled WGS sequence"/>
</dbReference>
<feature type="region of interest" description="Disordered" evidence="5">
    <location>
        <begin position="1"/>
        <end position="32"/>
    </location>
</feature>
<sequence length="552" mass="59517">MDAAQPTSILETDEKHGASERKPEKEDLGAVDTSIDPENEITGVKLLLIHTGICLCTFLVGLDFTLIATAVPVITSRFNSLKDIGWYGGAFYMALCASQPLAGKTYILFPKKVTYLFYVLIFEIGSLICALAPTSAALIAGRVITGLGASGIFAGGFAILTTIIPLHKRAIWTGTLSSTFAIASIIGPVIGGAFTQHVSWRWCFYINLPVGGFAVTIFFFVFHVKRAATEDATLREKLAHLDGIGFTLFSGAIVMLLLALQWGGSQYSWGSLTIIGCFVGFGIVSGVFIAWEIHMKDYAMITPKLFNNRNVWLICASAFFVNGPFQIIVYWLPLWFQGVLGVSPTTSGIYYLPTVIADVLASFIGAGIVMKLGVWNPFLLFAEALVCLGSGLLSALYPNITDGHWIGYQILGGAGYSLATNLAHLGMQASLPKELVPLGASFLLMVISTSCAIFLAIGQALFQERLVANLSRVTSLQTVADILAVGATRFRDVLQSPDSQSIVKAYSDSITQVFYIPGVAPALSFFLVVCCRWTSLNKPEKAKESDTENGKN</sequence>
<dbReference type="InterPro" id="IPR036259">
    <property type="entry name" value="MFS_trans_sf"/>
</dbReference>
<dbReference type="EMBL" id="KZ805326">
    <property type="protein sequence ID" value="PVI03881.1"/>
    <property type="molecule type" value="Genomic_DNA"/>
</dbReference>
<feature type="transmembrane region" description="Helical" evidence="6">
    <location>
        <begin position="311"/>
        <end position="336"/>
    </location>
</feature>
<feature type="transmembrane region" description="Helical" evidence="6">
    <location>
        <begin position="115"/>
        <end position="140"/>
    </location>
</feature>
<feature type="transmembrane region" description="Helical" evidence="6">
    <location>
        <begin position="514"/>
        <end position="533"/>
    </location>
</feature>
<feature type="domain" description="Major facilitator superfamily (MFS) profile" evidence="7">
    <location>
        <begin position="49"/>
        <end position="552"/>
    </location>
</feature>
<dbReference type="GO" id="GO:0005886">
    <property type="term" value="C:plasma membrane"/>
    <property type="evidence" value="ECO:0007669"/>
    <property type="project" value="TreeGrafter"/>
</dbReference>
<feature type="transmembrane region" description="Helical" evidence="6">
    <location>
        <begin position="243"/>
        <end position="263"/>
    </location>
</feature>
<dbReference type="InterPro" id="IPR011701">
    <property type="entry name" value="MFS"/>
</dbReference>
<feature type="transmembrane region" description="Helical" evidence="6">
    <location>
        <begin position="84"/>
        <end position="103"/>
    </location>
</feature>
<feature type="compositionally biased region" description="Polar residues" evidence="5">
    <location>
        <begin position="1"/>
        <end position="10"/>
    </location>
</feature>
<feature type="transmembrane region" description="Helical" evidence="6">
    <location>
        <begin position="435"/>
        <end position="462"/>
    </location>
</feature>
<reference evidence="8 9" key="1">
    <citation type="journal article" date="2018" name="Sci. Rep.">
        <title>Comparative genomics provides insights into the lifestyle and reveals functional heterogeneity of dark septate endophytic fungi.</title>
        <authorList>
            <person name="Knapp D.G."/>
            <person name="Nemeth J.B."/>
            <person name="Barry K."/>
            <person name="Hainaut M."/>
            <person name="Henrissat B."/>
            <person name="Johnson J."/>
            <person name="Kuo A."/>
            <person name="Lim J.H.P."/>
            <person name="Lipzen A."/>
            <person name="Nolan M."/>
            <person name="Ohm R.A."/>
            <person name="Tamas L."/>
            <person name="Grigoriev I.V."/>
            <person name="Spatafora J.W."/>
            <person name="Nagy L.G."/>
            <person name="Kovacs G.M."/>
        </authorList>
    </citation>
    <scope>NUCLEOTIDE SEQUENCE [LARGE SCALE GENOMIC DNA]</scope>
    <source>
        <strain evidence="8 9">DSE2036</strain>
    </source>
</reference>
<feature type="transmembrane region" description="Helical" evidence="6">
    <location>
        <begin position="204"/>
        <end position="222"/>
    </location>
</feature>
<dbReference type="PANTHER" id="PTHR23501">
    <property type="entry name" value="MAJOR FACILITATOR SUPERFAMILY"/>
    <property type="match status" value="1"/>
</dbReference>
<feature type="transmembrane region" description="Helical" evidence="6">
    <location>
        <begin position="406"/>
        <end position="423"/>
    </location>
</feature>
<evidence type="ECO:0000256" key="6">
    <source>
        <dbReference type="SAM" id="Phobius"/>
    </source>
</evidence>
<feature type="transmembrane region" description="Helical" evidence="6">
    <location>
        <begin position="378"/>
        <end position="400"/>
    </location>
</feature>
<organism evidence="8 9">
    <name type="scientific">Periconia macrospinosa</name>
    <dbReference type="NCBI Taxonomy" id="97972"/>
    <lineage>
        <taxon>Eukaryota</taxon>
        <taxon>Fungi</taxon>
        <taxon>Dikarya</taxon>
        <taxon>Ascomycota</taxon>
        <taxon>Pezizomycotina</taxon>
        <taxon>Dothideomycetes</taxon>
        <taxon>Pleosporomycetidae</taxon>
        <taxon>Pleosporales</taxon>
        <taxon>Massarineae</taxon>
        <taxon>Periconiaceae</taxon>
        <taxon>Periconia</taxon>
    </lineage>
</organism>
<dbReference type="OrthoDB" id="10021397at2759"/>
<dbReference type="GO" id="GO:0022857">
    <property type="term" value="F:transmembrane transporter activity"/>
    <property type="evidence" value="ECO:0007669"/>
    <property type="project" value="InterPro"/>
</dbReference>
<evidence type="ECO:0000256" key="4">
    <source>
        <dbReference type="ARBA" id="ARBA00023136"/>
    </source>
</evidence>
<keyword evidence="9" id="KW-1185">Reference proteome</keyword>
<dbReference type="PROSITE" id="PS50850">
    <property type="entry name" value="MFS"/>
    <property type="match status" value="1"/>
</dbReference>
<dbReference type="AlphaFoldDB" id="A0A2V1E0E3"/>
<dbReference type="Pfam" id="PF07690">
    <property type="entry name" value="MFS_1"/>
    <property type="match status" value="1"/>
</dbReference>